<reference evidence="3 5" key="2">
    <citation type="submission" date="2016-10" db="EMBL/GenBank/DDBJ databases">
        <authorList>
            <person name="Varghese N."/>
            <person name="Submissions S."/>
        </authorList>
    </citation>
    <scope>NUCLEOTIDE SEQUENCE [LARGE SCALE GENOMIC DNA]</scope>
    <source>
        <strain evidence="3 5">DSM 2094</strain>
    </source>
</reference>
<dbReference type="EMBL" id="FOQC01000014">
    <property type="protein sequence ID" value="SFH76931.1"/>
    <property type="molecule type" value="Genomic_DNA"/>
</dbReference>
<comment type="caution">
    <text evidence="3">The sequence shown here is derived from an EMBL/GenBank/DDBJ whole genome shotgun (WGS) entry which is preliminary data.</text>
</comment>
<gene>
    <name evidence="2" type="ORF">GX662_06705</name>
    <name evidence="3" type="ORF">SAMN04488507_10148</name>
    <name evidence="1" type="ORF">TFLO_999</name>
</gene>
<dbReference type="Proteomes" id="UP000195947">
    <property type="component" value="Unassembled WGS sequence"/>
</dbReference>
<dbReference type="InterPro" id="IPR035942">
    <property type="entry name" value="Lp2179-like_sf"/>
</dbReference>
<proteinExistence type="predicted"/>
<dbReference type="OrthoDB" id="2166222at2"/>
<reference evidence="2 6" key="3">
    <citation type="journal article" date="2020" name="Biotechnol. Biofuels">
        <title>New insights from the biogas microbiome by comprehensive genome-resolved metagenomics of nearly 1600 species originating from multiple anaerobic digesters.</title>
        <authorList>
            <person name="Campanaro S."/>
            <person name="Treu L."/>
            <person name="Rodriguez-R L.M."/>
            <person name="Kovalovszki A."/>
            <person name="Ziels R.M."/>
            <person name="Maus I."/>
            <person name="Zhu X."/>
            <person name="Kougias P.G."/>
            <person name="Basile A."/>
            <person name="Luo G."/>
            <person name="Schluter A."/>
            <person name="Konstantinidis K.T."/>
            <person name="Angelidaki I."/>
        </authorList>
    </citation>
    <scope>NUCLEOTIDE SEQUENCE [LARGE SCALE GENOMIC DNA]</scope>
    <source>
        <strain evidence="2">AS07pgkLD_105</strain>
    </source>
</reference>
<evidence type="ECO:0000313" key="5">
    <source>
        <dbReference type="Proteomes" id="UP000199686"/>
    </source>
</evidence>
<evidence type="ECO:0000313" key="3">
    <source>
        <dbReference type="EMBL" id="SFH76931.1"/>
    </source>
</evidence>
<evidence type="ECO:0000313" key="6">
    <source>
        <dbReference type="Proteomes" id="UP000589373"/>
    </source>
</evidence>
<evidence type="ECO:0000313" key="1">
    <source>
        <dbReference type="EMBL" id="CZQ88436.1"/>
    </source>
</evidence>
<sequence length="115" mass="12775">MAFEKNVSLKGSGKTFQLNEQVKRYTLRDNGFEETKNGNFQLVRDLDSSVLHKRGIKVKIVVAADLKTFKVSTTTSNGLQTVDVYGKETMSAAKEQLEYILDSLVENGVLTEAAE</sequence>
<organism evidence="3 5">
    <name type="scientific">Trichococcus flocculiformis</name>
    <dbReference type="NCBI Taxonomy" id="82803"/>
    <lineage>
        <taxon>Bacteria</taxon>
        <taxon>Bacillati</taxon>
        <taxon>Bacillota</taxon>
        <taxon>Bacilli</taxon>
        <taxon>Lactobacillales</taxon>
        <taxon>Carnobacteriaceae</taxon>
        <taxon>Trichococcus</taxon>
    </lineage>
</organism>
<dbReference type="EMBL" id="JAAZCD010000152">
    <property type="protein sequence ID" value="NLD31937.1"/>
    <property type="molecule type" value="Genomic_DNA"/>
</dbReference>
<reference evidence="1 4" key="1">
    <citation type="submission" date="2016-02" db="EMBL/GenBank/DDBJ databases">
        <authorList>
            <person name="Strepis N."/>
        </authorList>
    </citation>
    <scope>NUCLEOTIDE SEQUENCE [LARGE SCALE GENOMIC DNA]</scope>
    <source>
        <strain evidence="1">Trichococcus flocculiformis</strain>
    </source>
</reference>
<dbReference type="Gene3D" id="3.30.1820.10">
    <property type="entry name" value="Lp2179-like"/>
    <property type="match status" value="1"/>
</dbReference>
<dbReference type="Pfam" id="PF08866">
    <property type="entry name" value="DUF1831"/>
    <property type="match status" value="1"/>
</dbReference>
<dbReference type="Proteomes" id="UP000589373">
    <property type="component" value="Unassembled WGS sequence"/>
</dbReference>
<dbReference type="EMBL" id="FJMZ01000007">
    <property type="protein sequence ID" value="CZQ88436.1"/>
    <property type="molecule type" value="Genomic_DNA"/>
</dbReference>
<dbReference type="Proteomes" id="UP000199686">
    <property type="component" value="Unassembled WGS sequence"/>
</dbReference>
<dbReference type="AlphaFoldDB" id="A0A143YGN3"/>
<keyword evidence="4" id="KW-1185">Reference proteome</keyword>
<dbReference type="RefSeq" id="WP_086988565.1">
    <property type="nucleotide sequence ID" value="NZ_FJMZ01000007.1"/>
</dbReference>
<accession>A0A143YGN3</accession>
<protein>
    <submittedName>
        <fullName evidence="3">Amino acid metabolism</fullName>
    </submittedName>
    <submittedName>
        <fullName evidence="2">DUF1831 domain-containing protein</fullName>
    </submittedName>
</protein>
<dbReference type="STRING" id="82803.SAMN04488048_10529"/>
<name>A0A143YGN3_9LACT</name>
<dbReference type="InterPro" id="IPR014965">
    <property type="entry name" value="Amino_acid_metab_prot_put"/>
</dbReference>
<evidence type="ECO:0000313" key="4">
    <source>
        <dbReference type="Proteomes" id="UP000195947"/>
    </source>
</evidence>
<dbReference type="SUPFAM" id="SSF160800">
    <property type="entry name" value="Lp2179-like"/>
    <property type="match status" value="1"/>
</dbReference>
<evidence type="ECO:0000313" key="2">
    <source>
        <dbReference type="EMBL" id="NLD31937.1"/>
    </source>
</evidence>